<dbReference type="Proteomes" id="UP000607653">
    <property type="component" value="Unassembled WGS sequence"/>
</dbReference>
<reference evidence="1 2" key="1">
    <citation type="journal article" date="2020" name="Mol. Biol. Evol.">
        <title>Distinct Expression and Methylation Patterns for Genes with Different Fates following a Single Whole-Genome Duplication in Flowering Plants.</title>
        <authorList>
            <person name="Shi T."/>
            <person name="Rahmani R.S."/>
            <person name="Gugger P.F."/>
            <person name="Wang M."/>
            <person name="Li H."/>
            <person name="Zhang Y."/>
            <person name="Li Z."/>
            <person name="Wang Q."/>
            <person name="Van de Peer Y."/>
            <person name="Marchal K."/>
            <person name="Chen J."/>
        </authorList>
    </citation>
    <scope>NUCLEOTIDE SEQUENCE [LARGE SCALE GENOMIC DNA]</scope>
    <source>
        <tissue evidence="1">Leaf</tissue>
    </source>
</reference>
<name>A0A822Y7P4_NELNU</name>
<dbReference type="EMBL" id="DUZY01000002">
    <property type="protein sequence ID" value="DAD28520.1"/>
    <property type="molecule type" value="Genomic_DNA"/>
</dbReference>
<proteinExistence type="predicted"/>
<evidence type="ECO:0000313" key="1">
    <source>
        <dbReference type="EMBL" id="DAD28520.1"/>
    </source>
</evidence>
<protein>
    <submittedName>
        <fullName evidence="1">Uncharacterized protein</fullName>
    </submittedName>
</protein>
<accession>A0A822Y7P4</accession>
<comment type="caution">
    <text evidence="1">The sequence shown here is derived from an EMBL/GenBank/DDBJ whole genome shotgun (WGS) entry which is preliminary data.</text>
</comment>
<sequence>MSLTKQSLLYIKIIPLQSILATGKSSMASFSDHAVSYLLNYTPLLFVTMKGTVLYDYTRVFLLSCNSRNKWMPYFVMAPC</sequence>
<evidence type="ECO:0000313" key="2">
    <source>
        <dbReference type="Proteomes" id="UP000607653"/>
    </source>
</evidence>
<dbReference type="AlphaFoldDB" id="A0A822Y7P4"/>
<organism evidence="1 2">
    <name type="scientific">Nelumbo nucifera</name>
    <name type="common">Sacred lotus</name>
    <dbReference type="NCBI Taxonomy" id="4432"/>
    <lineage>
        <taxon>Eukaryota</taxon>
        <taxon>Viridiplantae</taxon>
        <taxon>Streptophyta</taxon>
        <taxon>Embryophyta</taxon>
        <taxon>Tracheophyta</taxon>
        <taxon>Spermatophyta</taxon>
        <taxon>Magnoliopsida</taxon>
        <taxon>Proteales</taxon>
        <taxon>Nelumbonaceae</taxon>
        <taxon>Nelumbo</taxon>
    </lineage>
</organism>
<gene>
    <name evidence="1" type="ORF">HUJ06_029988</name>
</gene>
<keyword evidence="2" id="KW-1185">Reference proteome</keyword>